<dbReference type="EC" id="2.7.1.31" evidence="5"/>
<dbReference type="PANTHER" id="PTHR21599:SF0">
    <property type="entry name" value="GLYCERATE KINASE"/>
    <property type="match status" value="1"/>
</dbReference>
<gene>
    <name evidence="5" type="primary">glxK</name>
    <name evidence="5" type="ORF">DYBT9623_02231</name>
</gene>
<protein>
    <submittedName>
        <fullName evidence="5">Glycerate 3-kinase</fullName>
        <ecNumber evidence="5">2.7.1.31</ecNumber>
    </submittedName>
</protein>
<organism evidence="5 6">
    <name type="scientific">Dyadobacter linearis</name>
    <dbReference type="NCBI Taxonomy" id="2823330"/>
    <lineage>
        <taxon>Bacteria</taxon>
        <taxon>Pseudomonadati</taxon>
        <taxon>Bacteroidota</taxon>
        <taxon>Cytophagia</taxon>
        <taxon>Cytophagales</taxon>
        <taxon>Spirosomataceae</taxon>
        <taxon>Dyadobacter</taxon>
    </lineage>
</organism>
<dbReference type="InterPro" id="IPR018197">
    <property type="entry name" value="Glycerate_kinase_RE-like"/>
</dbReference>
<dbReference type="PANTHER" id="PTHR21599">
    <property type="entry name" value="GLYCERATE KINASE"/>
    <property type="match status" value="1"/>
</dbReference>
<name>A0ABM8UPT1_9BACT</name>
<accession>A0ABM8UPT1</accession>
<sequence length="382" mass="40274">MNILVAPDKFRGSLEANEVCDAIREGILLAFPKANVTTVPLADGGEGTAQILTKQAGGISVTTRATDPLGREMDASYGLSSDHKVAFIEMAAASGLKLLKTSERNPALTTTFGTGELILDALNRGVTKIILGIGGSATTDGGIGVAAALGYRFLDKNNAQLAPTGESLGLITYIDTTNADPRLKDISIEVACDVTNPLFGQNGAAYIYGPQKGATPEMVETLDNGLRNLARIAAETFYEDYSEIPGAGASGGLGAGCMWFLNATLKDGVSIVIEQSNIKELIKNADLVITGEGKIDEQTLSGKVVKGLADHCQQYDVPLAAVCGTLQITSEQSREAGITYAVSVLNRPMDLETAQTEAFGLVRDATFQLVRLFFQKTRSDNS</sequence>
<evidence type="ECO:0000313" key="5">
    <source>
        <dbReference type="EMBL" id="CAG5069495.1"/>
    </source>
</evidence>
<keyword evidence="2 4" id="KW-0808">Transferase</keyword>
<dbReference type="Gene3D" id="3.90.1510.10">
    <property type="entry name" value="Glycerate kinase, domain 2"/>
    <property type="match status" value="1"/>
</dbReference>
<comment type="similarity">
    <text evidence="1 4">Belongs to the glycerate kinase type-1 family.</text>
</comment>
<dbReference type="InterPro" id="IPR036129">
    <property type="entry name" value="Glycerate_kinase_sf"/>
</dbReference>
<dbReference type="InterPro" id="IPR004381">
    <property type="entry name" value="Glycerate_kinase"/>
</dbReference>
<dbReference type="SUPFAM" id="SSF110738">
    <property type="entry name" value="Glycerate kinase I"/>
    <property type="match status" value="1"/>
</dbReference>
<evidence type="ECO:0000256" key="3">
    <source>
        <dbReference type="ARBA" id="ARBA00022777"/>
    </source>
</evidence>
<dbReference type="PIRSF" id="PIRSF006078">
    <property type="entry name" value="GlxK"/>
    <property type="match status" value="1"/>
</dbReference>
<dbReference type="GO" id="GO:0008887">
    <property type="term" value="F:glycerate kinase activity"/>
    <property type="evidence" value="ECO:0007669"/>
    <property type="project" value="UniProtKB-EC"/>
</dbReference>
<dbReference type="InterPro" id="IPR018193">
    <property type="entry name" value="Glyc_kinase_flavodox-like_fold"/>
</dbReference>
<keyword evidence="6" id="KW-1185">Reference proteome</keyword>
<proteinExistence type="inferred from homology"/>
<dbReference type="EMBL" id="CAJRAU010000003">
    <property type="protein sequence ID" value="CAG5069495.1"/>
    <property type="molecule type" value="Genomic_DNA"/>
</dbReference>
<dbReference type="Gene3D" id="3.40.50.10350">
    <property type="entry name" value="Glycerate kinase, domain 1"/>
    <property type="match status" value="1"/>
</dbReference>
<evidence type="ECO:0000256" key="2">
    <source>
        <dbReference type="ARBA" id="ARBA00022679"/>
    </source>
</evidence>
<dbReference type="Pfam" id="PF02595">
    <property type="entry name" value="Gly_kinase"/>
    <property type="match status" value="1"/>
</dbReference>
<evidence type="ECO:0000256" key="1">
    <source>
        <dbReference type="ARBA" id="ARBA00006284"/>
    </source>
</evidence>
<comment type="caution">
    <text evidence="5">The sequence shown here is derived from an EMBL/GenBank/DDBJ whole genome shotgun (WGS) entry which is preliminary data.</text>
</comment>
<dbReference type="RefSeq" id="WP_215233610.1">
    <property type="nucleotide sequence ID" value="NZ_CAJRAU010000003.1"/>
</dbReference>
<evidence type="ECO:0000256" key="4">
    <source>
        <dbReference type="PIRNR" id="PIRNR006078"/>
    </source>
</evidence>
<evidence type="ECO:0000313" key="6">
    <source>
        <dbReference type="Proteomes" id="UP000679725"/>
    </source>
</evidence>
<reference evidence="5 6" key="1">
    <citation type="submission" date="2021-04" db="EMBL/GenBank/DDBJ databases">
        <authorList>
            <person name="Rodrigo-Torres L."/>
            <person name="Arahal R. D."/>
            <person name="Lucena T."/>
        </authorList>
    </citation>
    <scope>NUCLEOTIDE SEQUENCE [LARGE SCALE GENOMIC DNA]</scope>
    <source>
        <strain evidence="5 6">CECT 9623</strain>
    </source>
</reference>
<keyword evidence="3 4" id="KW-0418">Kinase</keyword>
<dbReference type="NCBIfam" id="TIGR00045">
    <property type="entry name" value="glycerate kinase"/>
    <property type="match status" value="1"/>
</dbReference>
<dbReference type="Proteomes" id="UP000679725">
    <property type="component" value="Unassembled WGS sequence"/>
</dbReference>